<dbReference type="KEGG" id="pmrn:116958269"/>
<dbReference type="AlphaFoldDB" id="A0AAJ7XJQ7"/>
<keyword evidence="2" id="KW-0812">Transmembrane</keyword>
<name>A0AAJ7XJQ7_PETMA</name>
<dbReference type="RefSeq" id="XP_032836692.1">
    <property type="nucleotide sequence ID" value="XM_032980801.1"/>
</dbReference>
<dbReference type="InterPro" id="IPR000326">
    <property type="entry name" value="PAP2/HPO"/>
</dbReference>
<feature type="compositionally biased region" description="Basic residues" evidence="1">
    <location>
        <begin position="40"/>
        <end position="51"/>
    </location>
</feature>
<dbReference type="Pfam" id="PF01569">
    <property type="entry name" value="PAP2"/>
    <property type="match status" value="1"/>
</dbReference>
<feature type="transmembrane region" description="Helical" evidence="2">
    <location>
        <begin position="124"/>
        <end position="143"/>
    </location>
</feature>
<dbReference type="InterPro" id="IPR036938">
    <property type="entry name" value="PAP2/HPO_sf"/>
</dbReference>
<feature type="compositionally biased region" description="Low complexity" evidence="1">
    <location>
        <begin position="52"/>
        <end position="61"/>
    </location>
</feature>
<feature type="domain" description="Phosphatidic acid phosphatase type 2/haloperoxidase" evidence="3">
    <location>
        <begin position="154"/>
        <end position="332"/>
    </location>
</feature>
<reference evidence="5" key="1">
    <citation type="submission" date="2025-08" db="UniProtKB">
        <authorList>
            <consortium name="RefSeq"/>
        </authorList>
    </citation>
    <scope>IDENTIFICATION</scope>
    <source>
        <tissue evidence="5">Sperm</tissue>
    </source>
</reference>
<organism evidence="4 5">
    <name type="scientific">Petromyzon marinus</name>
    <name type="common">Sea lamprey</name>
    <dbReference type="NCBI Taxonomy" id="7757"/>
    <lineage>
        <taxon>Eukaryota</taxon>
        <taxon>Metazoa</taxon>
        <taxon>Chordata</taxon>
        <taxon>Craniata</taxon>
        <taxon>Vertebrata</taxon>
        <taxon>Cyclostomata</taxon>
        <taxon>Hyperoartia</taxon>
        <taxon>Petromyzontiformes</taxon>
        <taxon>Petromyzontidae</taxon>
        <taxon>Petromyzon</taxon>
    </lineage>
</organism>
<dbReference type="Proteomes" id="UP001318040">
    <property type="component" value="Chromosome 74"/>
</dbReference>
<protein>
    <submittedName>
        <fullName evidence="5">Inactive phospholipid phosphatase 7</fullName>
    </submittedName>
</protein>
<keyword evidence="4" id="KW-1185">Reference proteome</keyword>
<evidence type="ECO:0000256" key="2">
    <source>
        <dbReference type="SAM" id="Phobius"/>
    </source>
</evidence>
<keyword evidence="2" id="KW-1133">Transmembrane helix</keyword>
<feature type="transmembrane region" description="Helical" evidence="2">
    <location>
        <begin position="291"/>
        <end position="311"/>
    </location>
</feature>
<gene>
    <name evidence="5" type="primary">PLPP7</name>
</gene>
<keyword evidence="2" id="KW-0472">Membrane</keyword>
<dbReference type="SUPFAM" id="SSF48317">
    <property type="entry name" value="Acid phosphatase/Vanadium-dependent haloperoxidase"/>
    <property type="match status" value="1"/>
</dbReference>
<evidence type="ECO:0000259" key="3">
    <source>
        <dbReference type="Pfam" id="PF01569"/>
    </source>
</evidence>
<evidence type="ECO:0000313" key="4">
    <source>
        <dbReference type="Proteomes" id="UP001318040"/>
    </source>
</evidence>
<feature type="region of interest" description="Disordered" evidence="1">
    <location>
        <begin position="36"/>
        <end position="70"/>
    </location>
</feature>
<evidence type="ECO:0000256" key="1">
    <source>
        <dbReference type="SAM" id="MobiDB-lite"/>
    </source>
</evidence>
<feature type="region of interest" description="Disordered" evidence="1">
    <location>
        <begin position="183"/>
        <end position="203"/>
    </location>
</feature>
<dbReference type="Gene3D" id="1.20.144.10">
    <property type="entry name" value="Phosphatidic acid phosphatase type 2/haloperoxidase"/>
    <property type="match status" value="1"/>
</dbReference>
<accession>A0AAJ7XJQ7</accession>
<evidence type="ECO:0000313" key="5">
    <source>
        <dbReference type="RefSeq" id="XP_032836692.1"/>
    </source>
</evidence>
<sequence>MSSFSSRQRLRQGRGVPELRPEFMSLLVQATARTNNNNNHHQHHHQHHHLNHLQQLNQQQQKAPAPRGTENLAARRESMNLPESDCMRLNPSLRGIAFRSLVAVDLSASRGLVAWCGSRQMLRVLGLTGHGAAWIGGTAYCLWQSDSAAGREVLLNLLLALIFDIVVAVTIKGLVRRKGPSYCDPAAPRHPPQRGAPSSPLSSSPFSSAVSLASSAPPAPYSSSSIFPALCGGGRNAAAAAAAAAPSAPYRLLPPLLRRALEASAFSFPANQATRAALLALFLPRHLVLGFPLRVLLLLWALLVGLLRVALGHHYVTDVFCGFAVGCAEARVVEALWVSAASFQALARAVGLPV</sequence>
<dbReference type="PANTHER" id="PTHR14969">
    <property type="entry name" value="SPHINGOSINE-1-PHOSPHATE PHOSPHOHYDROLASE"/>
    <property type="match status" value="1"/>
</dbReference>
<dbReference type="GO" id="GO:0042392">
    <property type="term" value="F:sphingosine-1-phosphate phosphatase activity"/>
    <property type="evidence" value="ECO:0007669"/>
    <property type="project" value="TreeGrafter"/>
</dbReference>
<proteinExistence type="predicted"/>
<dbReference type="PANTHER" id="PTHR14969:SF13">
    <property type="entry name" value="AT30094P"/>
    <property type="match status" value="1"/>
</dbReference>
<feature type="transmembrane region" description="Helical" evidence="2">
    <location>
        <begin position="155"/>
        <end position="175"/>
    </location>
</feature>